<dbReference type="PROSITE" id="PS51819">
    <property type="entry name" value="VOC"/>
    <property type="match status" value="1"/>
</dbReference>
<gene>
    <name evidence="4" type="ORF">MSEDJ_13200</name>
</gene>
<dbReference type="SUPFAM" id="SSF54593">
    <property type="entry name" value="Glyoxalase/Bleomycin resistance protein/Dihydroxybiphenyl dioxygenase"/>
    <property type="match status" value="1"/>
</dbReference>
<dbReference type="PANTHER" id="PTHR30204:SF90">
    <property type="entry name" value="HTH-TYPE TRANSCRIPTIONAL ACTIVATOR MTA"/>
    <property type="match status" value="1"/>
</dbReference>
<protein>
    <recommendedName>
        <fullName evidence="6">MerR family transcriptional regulator</fullName>
    </recommendedName>
</protein>
<sequence>MGAVSAFKSADRNEVVWKVGELARLTGLTVRALHHYDEIGLLVPARRSSSGHRLYDGADAARLYRICALRRLGFPLDRIAEVLDQPQWQLQDVVSSHLVDTRRTAAVASRLASRLSALETALDDVDKLSAEQLFSTIEEMNMLDSPLRTTTSMLVYNDVAAARDYLVRVLGLTAGPLHTDDAGTALHGEVSAGHHTIWLHPAAEGYQSPAQLGAATGMTVIVVDDLDEHFRRATAAGAQVIEEPIDQPYGVREWGARDCEGQLWYFHSPQQ</sequence>
<dbReference type="AlphaFoldDB" id="A0A7I7QLQ8"/>
<dbReference type="GO" id="GO:0003677">
    <property type="term" value="F:DNA binding"/>
    <property type="evidence" value="ECO:0007669"/>
    <property type="project" value="UniProtKB-KW"/>
</dbReference>
<dbReference type="EMBL" id="AP022588">
    <property type="protein sequence ID" value="BBY27224.1"/>
    <property type="molecule type" value="Genomic_DNA"/>
</dbReference>
<dbReference type="InterPro" id="IPR000551">
    <property type="entry name" value="MerR-type_HTH_dom"/>
</dbReference>
<evidence type="ECO:0000313" key="4">
    <source>
        <dbReference type="EMBL" id="BBY27224.1"/>
    </source>
</evidence>
<dbReference type="PRINTS" id="PR00040">
    <property type="entry name" value="HTHMERR"/>
</dbReference>
<dbReference type="Gene3D" id="3.30.720.110">
    <property type="match status" value="1"/>
</dbReference>
<dbReference type="SUPFAM" id="SSF46955">
    <property type="entry name" value="Putative DNA-binding domain"/>
    <property type="match status" value="1"/>
</dbReference>
<dbReference type="InterPro" id="IPR029068">
    <property type="entry name" value="Glyas_Bleomycin-R_OHBP_Dase"/>
</dbReference>
<organism evidence="4 5">
    <name type="scientific">Mycolicibacterium sediminis</name>
    <dbReference type="NCBI Taxonomy" id="1286180"/>
    <lineage>
        <taxon>Bacteria</taxon>
        <taxon>Bacillati</taxon>
        <taxon>Actinomycetota</taxon>
        <taxon>Actinomycetes</taxon>
        <taxon>Mycobacteriales</taxon>
        <taxon>Mycobacteriaceae</taxon>
        <taxon>Mycolicibacterium</taxon>
    </lineage>
</organism>
<dbReference type="GO" id="GO:0003700">
    <property type="term" value="F:DNA-binding transcription factor activity"/>
    <property type="evidence" value="ECO:0007669"/>
    <property type="project" value="InterPro"/>
</dbReference>
<evidence type="ECO:0000259" key="3">
    <source>
        <dbReference type="PROSITE" id="PS51819"/>
    </source>
</evidence>
<dbReference type="InterPro" id="IPR004360">
    <property type="entry name" value="Glyas_Fos-R_dOase_dom"/>
</dbReference>
<dbReference type="CDD" id="cd01106">
    <property type="entry name" value="HTH_TipAL-Mta"/>
    <property type="match status" value="1"/>
</dbReference>
<feature type="domain" description="VOC" evidence="3">
    <location>
        <begin position="145"/>
        <end position="269"/>
    </location>
</feature>
<evidence type="ECO:0000259" key="2">
    <source>
        <dbReference type="PROSITE" id="PS50937"/>
    </source>
</evidence>
<evidence type="ECO:0000256" key="1">
    <source>
        <dbReference type="ARBA" id="ARBA00023125"/>
    </source>
</evidence>
<dbReference type="Gene3D" id="1.10.1660.10">
    <property type="match status" value="1"/>
</dbReference>
<dbReference type="KEGG" id="msei:MSEDJ_13200"/>
<dbReference type="Pfam" id="PF13411">
    <property type="entry name" value="MerR_1"/>
    <property type="match status" value="1"/>
</dbReference>
<keyword evidence="1" id="KW-0238">DNA-binding</keyword>
<dbReference type="InterPro" id="IPR009061">
    <property type="entry name" value="DNA-bd_dom_put_sf"/>
</dbReference>
<proteinExistence type="predicted"/>
<dbReference type="PROSITE" id="PS50937">
    <property type="entry name" value="HTH_MERR_2"/>
    <property type="match status" value="1"/>
</dbReference>
<dbReference type="PROSITE" id="PS00552">
    <property type="entry name" value="HTH_MERR_1"/>
    <property type="match status" value="1"/>
</dbReference>
<dbReference type="InterPro" id="IPR047057">
    <property type="entry name" value="MerR_fam"/>
</dbReference>
<keyword evidence="5" id="KW-1185">Reference proteome</keyword>
<name>A0A7I7QLQ8_9MYCO</name>
<feature type="domain" description="HTH merR-type" evidence="2">
    <location>
        <begin position="16"/>
        <end position="85"/>
    </location>
</feature>
<dbReference type="PANTHER" id="PTHR30204">
    <property type="entry name" value="REDOX-CYCLING DRUG-SENSING TRANSCRIPTIONAL ACTIVATOR SOXR"/>
    <property type="match status" value="1"/>
</dbReference>
<accession>A0A7I7QLQ8</accession>
<dbReference type="Gene3D" id="3.30.720.120">
    <property type="match status" value="1"/>
</dbReference>
<dbReference type="Pfam" id="PF00903">
    <property type="entry name" value="Glyoxalase"/>
    <property type="match status" value="1"/>
</dbReference>
<dbReference type="SMART" id="SM00422">
    <property type="entry name" value="HTH_MERR"/>
    <property type="match status" value="1"/>
</dbReference>
<dbReference type="Proteomes" id="UP000467193">
    <property type="component" value="Chromosome"/>
</dbReference>
<evidence type="ECO:0008006" key="6">
    <source>
        <dbReference type="Google" id="ProtNLM"/>
    </source>
</evidence>
<evidence type="ECO:0000313" key="5">
    <source>
        <dbReference type="Proteomes" id="UP000467193"/>
    </source>
</evidence>
<reference evidence="4 5" key="1">
    <citation type="journal article" date="2019" name="Emerg. Microbes Infect.">
        <title>Comprehensive subspecies identification of 175 nontuberculous mycobacteria species based on 7547 genomic profiles.</title>
        <authorList>
            <person name="Matsumoto Y."/>
            <person name="Kinjo T."/>
            <person name="Motooka D."/>
            <person name="Nabeya D."/>
            <person name="Jung N."/>
            <person name="Uechi K."/>
            <person name="Horii T."/>
            <person name="Iida T."/>
            <person name="Fujita J."/>
            <person name="Nakamura S."/>
        </authorList>
    </citation>
    <scope>NUCLEOTIDE SEQUENCE [LARGE SCALE GENOMIC DNA]</scope>
    <source>
        <strain evidence="4 5">JCM 17899</strain>
    </source>
</reference>
<dbReference type="InterPro" id="IPR037523">
    <property type="entry name" value="VOC_core"/>
</dbReference>